<name>A0A1V8T975_9PEZI</name>
<proteinExistence type="predicted"/>
<gene>
    <name evidence="1" type="ORF">B0A48_06745</name>
</gene>
<evidence type="ECO:0000313" key="1">
    <source>
        <dbReference type="EMBL" id="OQO07953.1"/>
    </source>
</evidence>
<dbReference type="InParanoid" id="A0A1V8T975"/>
<organism evidence="1 2">
    <name type="scientific">Cryoendolithus antarcticus</name>
    <dbReference type="NCBI Taxonomy" id="1507870"/>
    <lineage>
        <taxon>Eukaryota</taxon>
        <taxon>Fungi</taxon>
        <taxon>Dikarya</taxon>
        <taxon>Ascomycota</taxon>
        <taxon>Pezizomycotina</taxon>
        <taxon>Dothideomycetes</taxon>
        <taxon>Dothideomycetidae</taxon>
        <taxon>Cladosporiales</taxon>
        <taxon>Cladosporiaceae</taxon>
        <taxon>Cryoendolithus</taxon>
    </lineage>
</organism>
<dbReference type="AlphaFoldDB" id="A0A1V8T975"/>
<protein>
    <submittedName>
        <fullName evidence="1">Uncharacterized protein</fullName>
    </submittedName>
</protein>
<reference evidence="2" key="1">
    <citation type="submission" date="2017-03" db="EMBL/GenBank/DDBJ databases">
        <title>Genomes of endolithic fungi from Antarctica.</title>
        <authorList>
            <person name="Coleine C."/>
            <person name="Masonjones S."/>
            <person name="Stajich J.E."/>
        </authorList>
    </citation>
    <scope>NUCLEOTIDE SEQUENCE [LARGE SCALE GENOMIC DNA]</scope>
    <source>
        <strain evidence="2">CCFEE 5527</strain>
    </source>
</reference>
<evidence type="ECO:0000313" key="2">
    <source>
        <dbReference type="Proteomes" id="UP000192596"/>
    </source>
</evidence>
<sequence length="187" mass="20800">MWLRAQSRPNETWIVEQDPDGVLDYRLHNLICPDSTTGPTIPAGTQLVKPAQLNPLLHIPCSRAIVTTLHSWRHKRESRRNAVGTPARPVTDVNTLTLGMLMDGVFNTKIWISLHLRAEAQTRTYGTLANVLADMRAKYPGTFIFDLTGSKIFLAGVLAPTHEFWQVVWDEALEAEAAQAEADASTD</sequence>
<dbReference type="EMBL" id="NAJO01000013">
    <property type="protein sequence ID" value="OQO07953.1"/>
    <property type="molecule type" value="Genomic_DNA"/>
</dbReference>
<keyword evidence="2" id="KW-1185">Reference proteome</keyword>
<accession>A0A1V8T975</accession>
<comment type="caution">
    <text evidence="1">The sequence shown here is derived from an EMBL/GenBank/DDBJ whole genome shotgun (WGS) entry which is preliminary data.</text>
</comment>
<dbReference type="Proteomes" id="UP000192596">
    <property type="component" value="Unassembled WGS sequence"/>
</dbReference>